<dbReference type="Proteomes" id="UP000076744">
    <property type="component" value="Unassembled WGS sequence"/>
</dbReference>
<evidence type="ECO:0000313" key="2">
    <source>
        <dbReference type="EMBL" id="OAA66183.1"/>
    </source>
</evidence>
<dbReference type="OrthoDB" id="7759664at2759"/>
<feature type="compositionally biased region" description="Polar residues" evidence="1">
    <location>
        <begin position="178"/>
        <end position="190"/>
    </location>
</feature>
<comment type="caution">
    <text evidence="2">The sequence shown here is derived from an EMBL/GenBank/DDBJ whole genome shotgun (WGS) entry which is preliminary data.</text>
</comment>
<gene>
    <name evidence="2" type="ORF">ISF_04021</name>
</gene>
<feature type="compositionally biased region" description="Low complexity" evidence="1">
    <location>
        <begin position="118"/>
        <end position="132"/>
    </location>
</feature>
<dbReference type="STRING" id="1081104.A0A167YCV7"/>
<sequence>MYSQAAVLVRQETEALRISSEQLQVLGQLVTELERLEALHHENADGPLPGPEAQTQDQIPAGSPDLPDGVAIPPGWTLMPLQRLDNQHRIQPTSTQRSSRASSAGPATSSLGEERTPHTPTSHPAPTSQPTQRSNVPVLERIPGTNNFRLAGSNNGGAAPRPEPTAVPGDAPAVVSAAGSTRSSEGSDSRGSAALEDEDEGPSEDEAEFGESSKAAGKAVTMEDVSEEE</sequence>
<organism evidence="2 3">
    <name type="scientific">Cordyceps fumosorosea (strain ARSEF 2679)</name>
    <name type="common">Isaria fumosorosea</name>
    <dbReference type="NCBI Taxonomy" id="1081104"/>
    <lineage>
        <taxon>Eukaryota</taxon>
        <taxon>Fungi</taxon>
        <taxon>Dikarya</taxon>
        <taxon>Ascomycota</taxon>
        <taxon>Pezizomycotina</taxon>
        <taxon>Sordariomycetes</taxon>
        <taxon>Hypocreomycetidae</taxon>
        <taxon>Hypocreales</taxon>
        <taxon>Cordycipitaceae</taxon>
        <taxon>Cordyceps</taxon>
    </lineage>
</organism>
<feature type="compositionally biased region" description="Low complexity" evidence="1">
    <location>
        <begin position="91"/>
        <end position="104"/>
    </location>
</feature>
<name>A0A167YCV7_CORFA</name>
<dbReference type="GeneID" id="30020313"/>
<keyword evidence="3" id="KW-1185">Reference proteome</keyword>
<feature type="region of interest" description="Disordered" evidence="1">
    <location>
        <begin position="89"/>
        <end position="229"/>
    </location>
</feature>
<reference evidence="2 3" key="1">
    <citation type="journal article" date="2016" name="Genome Biol. Evol.">
        <title>Divergent and convergent evolution of fungal pathogenicity.</title>
        <authorList>
            <person name="Shang Y."/>
            <person name="Xiao G."/>
            <person name="Zheng P."/>
            <person name="Cen K."/>
            <person name="Zhan S."/>
            <person name="Wang C."/>
        </authorList>
    </citation>
    <scope>NUCLEOTIDE SEQUENCE [LARGE SCALE GENOMIC DNA]</scope>
    <source>
        <strain evidence="2 3">ARSEF 2679</strain>
    </source>
</reference>
<evidence type="ECO:0000313" key="3">
    <source>
        <dbReference type="Proteomes" id="UP000076744"/>
    </source>
</evidence>
<dbReference type="AlphaFoldDB" id="A0A167YCV7"/>
<dbReference type="RefSeq" id="XP_018705207.1">
    <property type="nucleotide sequence ID" value="XM_018847627.1"/>
</dbReference>
<feature type="compositionally biased region" description="Acidic residues" evidence="1">
    <location>
        <begin position="195"/>
        <end position="209"/>
    </location>
</feature>
<proteinExistence type="predicted"/>
<evidence type="ECO:0000256" key="1">
    <source>
        <dbReference type="SAM" id="MobiDB-lite"/>
    </source>
</evidence>
<protein>
    <submittedName>
        <fullName evidence="2">RING finger protein</fullName>
    </submittedName>
</protein>
<feature type="region of interest" description="Disordered" evidence="1">
    <location>
        <begin position="42"/>
        <end position="76"/>
    </location>
</feature>
<accession>A0A167YCV7</accession>
<dbReference type="EMBL" id="AZHB01000008">
    <property type="protein sequence ID" value="OAA66183.1"/>
    <property type="molecule type" value="Genomic_DNA"/>
</dbReference>